<dbReference type="Gene3D" id="2.60.120.10">
    <property type="entry name" value="Jelly Rolls"/>
    <property type="match status" value="1"/>
</dbReference>
<protein>
    <submittedName>
        <fullName evidence="2">Cupin domain-containing protein</fullName>
    </submittedName>
</protein>
<dbReference type="EMBL" id="JBHTKL010000005">
    <property type="protein sequence ID" value="MFD1019490.1"/>
    <property type="molecule type" value="Genomic_DNA"/>
</dbReference>
<reference evidence="3" key="1">
    <citation type="journal article" date="2019" name="Int. J. Syst. Evol. Microbiol.">
        <title>The Global Catalogue of Microorganisms (GCM) 10K type strain sequencing project: providing services to taxonomists for standard genome sequencing and annotation.</title>
        <authorList>
            <consortium name="The Broad Institute Genomics Platform"/>
            <consortium name="The Broad Institute Genome Sequencing Center for Infectious Disease"/>
            <person name="Wu L."/>
            <person name="Ma J."/>
        </authorList>
    </citation>
    <scope>NUCLEOTIDE SEQUENCE [LARGE SCALE GENOMIC DNA]</scope>
    <source>
        <strain evidence="3">CCUG 56607</strain>
    </source>
</reference>
<dbReference type="Proteomes" id="UP001596990">
    <property type="component" value="Unassembled WGS sequence"/>
</dbReference>
<dbReference type="PANTHER" id="PTHR43346">
    <property type="entry name" value="LIGAND BINDING DOMAIN PROTEIN, PUTATIVE (AFU_ORTHOLOGUE AFUA_6G14370)-RELATED"/>
    <property type="match status" value="1"/>
</dbReference>
<feature type="domain" description="Cupin type-2" evidence="1">
    <location>
        <begin position="174"/>
        <end position="249"/>
    </location>
</feature>
<dbReference type="CDD" id="cd02223">
    <property type="entry name" value="cupin_Bh2720-like"/>
    <property type="match status" value="1"/>
</dbReference>
<accession>A0ABW3L0P8</accession>
<sequence>MYFDNQLGGQILEAFQNEAATAELYRQLAANAPDPAHQATLHQAFQAKHMHLNQLNHLYMSITGQSPDSIHEHRNSFHTYQEGLQQAYENEMRNYQINSYLSQQAPMQQIFIHGAHQCAANASHLAHLSSYGVDRVVLKDFGPNPHVVDIEEATLKNDTFRTAIWTGENLQVTVMSIDVDDDIGLEIHPEGDQFIRVEQGEGLVQMGDTMDQLTYQQSVEDDDAIMIPAGKWHNITNTGDEPLKVYVIYAPPEHPAGTVHETKADAMEAEGY</sequence>
<proteinExistence type="predicted"/>
<evidence type="ECO:0000259" key="1">
    <source>
        <dbReference type="Pfam" id="PF07883"/>
    </source>
</evidence>
<organism evidence="2 3">
    <name type="scientific">Thalassobacillus hwangdonensis</name>
    <dbReference type="NCBI Taxonomy" id="546108"/>
    <lineage>
        <taxon>Bacteria</taxon>
        <taxon>Bacillati</taxon>
        <taxon>Bacillota</taxon>
        <taxon>Bacilli</taxon>
        <taxon>Bacillales</taxon>
        <taxon>Bacillaceae</taxon>
        <taxon>Thalassobacillus</taxon>
    </lineage>
</organism>
<dbReference type="InterPro" id="IPR009078">
    <property type="entry name" value="Ferritin-like_SF"/>
</dbReference>
<dbReference type="SUPFAM" id="SSF51182">
    <property type="entry name" value="RmlC-like cupins"/>
    <property type="match status" value="1"/>
</dbReference>
<dbReference type="InterPro" id="IPR014710">
    <property type="entry name" value="RmlC-like_jellyroll"/>
</dbReference>
<name>A0ABW3L0P8_9BACI</name>
<dbReference type="InterPro" id="IPR013096">
    <property type="entry name" value="Cupin_2"/>
</dbReference>
<keyword evidence="3" id="KW-1185">Reference proteome</keyword>
<dbReference type="SUPFAM" id="SSF47240">
    <property type="entry name" value="Ferritin-like"/>
    <property type="match status" value="1"/>
</dbReference>
<dbReference type="Pfam" id="PF07883">
    <property type="entry name" value="Cupin_2"/>
    <property type="match status" value="1"/>
</dbReference>
<comment type="caution">
    <text evidence="2">The sequence shown here is derived from an EMBL/GenBank/DDBJ whole genome shotgun (WGS) entry which is preliminary data.</text>
</comment>
<dbReference type="InterPro" id="IPR052538">
    <property type="entry name" value="Flavonoid_dioxygenase-like"/>
</dbReference>
<evidence type="ECO:0000313" key="2">
    <source>
        <dbReference type="EMBL" id="MFD1019490.1"/>
    </source>
</evidence>
<dbReference type="InterPro" id="IPR011051">
    <property type="entry name" value="RmlC_Cupin_sf"/>
</dbReference>
<dbReference type="RefSeq" id="WP_386059464.1">
    <property type="nucleotide sequence ID" value="NZ_JBHTKL010000005.1"/>
</dbReference>
<dbReference type="PANTHER" id="PTHR43346:SF1">
    <property type="entry name" value="QUERCETIN 2,3-DIOXYGENASE-RELATED"/>
    <property type="match status" value="1"/>
</dbReference>
<evidence type="ECO:0000313" key="3">
    <source>
        <dbReference type="Proteomes" id="UP001596990"/>
    </source>
</evidence>
<gene>
    <name evidence="2" type="ORF">ACFQ2J_09940</name>
</gene>